<dbReference type="SUPFAM" id="SSF63829">
    <property type="entry name" value="Calcium-dependent phosphotriesterase"/>
    <property type="match status" value="1"/>
</dbReference>
<dbReference type="EC" id="3.1.1.17" evidence="7"/>
<dbReference type="PANTHER" id="PTHR10907:SF47">
    <property type="entry name" value="REGUCALCIN"/>
    <property type="match status" value="1"/>
</dbReference>
<keyword evidence="11" id="KW-0378">Hydrolase</keyword>
<protein>
    <recommendedName>
        <fullName evidence="8">Regucalcin</fullName>
        <ecNumber evidence="7">3.1.1.17</ecNumber>
    </recommendedName>
    <alternativeName>
        <fullName evidence="13">Gluconolactonase</fullName>
    </alternativeName>
</protein>
<evidence type="ECO:0000256" key="11">
    <source>
        <dbReference type="ARBA" id="ARBA00022801"/>
    </source>
</evidence>
<evidence type="ECO:0000256" key="6">
    <source>
        <dbReference type="ARBA" id="ARBA00008853"/>
    </source>
</evidence>
<dbReference type="AlphaFoldDB" id="A0AAW1V2L5"/>
<feature type="active site" description="Proton donor/acceptor" evidence="14">
    <location>
        <position position="234"/>
    </location>
</feature>
<evidence type="ECO:0000256" key="4">
    <source>
        <dbReference type="ARBA" id="ARBA00001946"/>
    </source>
</evidence>
<feature type="binding site" evidence="15">
    <location>
        <position position="39"/>
    </location>
    <ligand>
        <name>a divalent metal cation</name>
        <dbReference type="ChEBI" id="CHEBI:60240"/>
    </ligand>
</feature>
<sequence length="333" mass="36906">MCENIMLVFTLFMLNFTLLWAHTRSPGVFQLTPPIDHAEGPVWDGRKGLLFYVDIHSGHVLSYEYCNGKTHSISLYGEVSVVIPAKTENLLYLSLNRSLVALQWDGRTTVGKQKILVTVSPQYPSSRFNDGKADKRGRIWLGTMGHENSSGVVPDEGILYKFTKTNYQNPLPVIAPVNISNGLAWNKKNDKFFYIDTPTRKVVSYDYDDLKGEITNKKVVFDVNNQMHITGGPDGMTIDEDDNLWVALYNGGAVIKIDPRTGKLLQVIGIPAQAVTSVAWGGPKLDILFVTTSRFALNAEQRKQQPAAGAIFAITDLGTRGLPSFEADIVDII</sequence>
<comment type="cofactor">
    <cofactor evidence="3">
        <name>Mn(2+)</name>
        <dbReference type="ChEBI" id="CHEBI:29035"/>
    </cofactor>
</comment>
<dbReference type="GO" id="GO:0004341">
    <property type="term" value="F:gluconolactonase activity"/>
    <property type="evidence" value="ECO:0007669"/>
    <property type="project" value="UniProtKB-EC"/>
</dbReference>
<evidence type="ECO:0000256" key="8">
    <source>
        <dbReference type="ARBA" id="ARBA00016808"/>
    </source>
</evidence>
<dbReference type="InterPro" id="IPR008367">
    <property type="entry name" value="Regucalcin"/>
</dbReference>
<reference evidence="18 19" key="1">
    <citation type="submission" date="2023-03" db="EMBL/GenBank/DDBJ databases">
        <title>Genome insight into feeding habits of ladybird beetles.</title>
        <authorList>
            <person name="Li H.-S."/>
            <person name="Huang Y.-H."/>
            <person name="Pang H."/>
        </authorList>
    </citation>
    <scope>NUCLEOTIDE SEQUENCE [LARGE SCALE GENOMIC DNA]</scope>
    <source>
        <strain evidence="18">SYSU_2023b</strain>
        <tissue evidence="18">Whole body</tissue>
    </source>
</reference>
<dbReference type="InterPro" id="IPR013658">
    <property type="entry name" value="SGL"/>
</dbReference>
<keyword evidence="15" id="KW-0862">Zinc</keyword>
<evidence type="ECO:0000256" key="2">
    <source>
        <dbReference type="ARBA" id="ARBA00001913"/>
    </source>
</evidence>
<dbReference type="GO" id="GO:0005737">
    <property type="term" value="C:cytoplasm"/>
    <property type="evidence" value="ECO:0007669"/>
    <property type="project" value="UniProtKB-SubCell"/>
</dbReference>
<dbReference type="PRINTS" id="PR01790">
    <property type="entry name" value="SMP30FAMILY"/>
</dbReference>
<comment type="caution">
    <text evidence="18">The sequence shown here is derived from an EMBL/GenBank/DDBJ whole genome shotgun (WGS) entry which is preliminary data.</text>
</comment>
<dbReference type="Pfam" id="PF08450">
    <property type="entry name" value="SGL"/>
    <property type="match status" value="1"/>
</dbReference>
<feature type="domain" description="SMP-30/Gluconolactonase/LRE-like region" evidence="17">
    <location>
        <begin position="38"/>
        <end position="293"/>
    </location>
</feature>
<keyword evidence="16" id="KW-0732">Signal</keyword>
<keyword evidence="19" id="KW-1185">Reference proteome</keyword>
<dbReference type="PRINTS" id="PR01791">
    <property type="entry name" value="REGUCALCIN"/>
</dbReference>
<comment type="cofactor">
    <cofactor evidence="4">
        <name>Mg(2+)</name>
        <dbReference type="ChEBI" id="CHEBI:18420"/>
    </cofactor>
</comment>
<keyword evidence="10 15" id="KW-0479">Metal-binding</keyword>
<evidence type="ECO:0000256" key="5">
    <source>
        <dbReference type="ARBA" id="ARBA00004496"/>
    </source>
</evidence>
<name>A0AAW1V2L5_9CUCU</name>
<evidence type="ECO:0000256" key="16">
    <source>
        <dbReference type="SAM" id="SignalP"/>
    </source>
</evidence>
<keyword evidence="9" id="KW-0963">Cytoplasm</keyword>
<dbReference type="Gene3D" id="2.120.10.30">
    <property type="entry name" value="TolB, C-terminal domain"/>
    <property type="match status" value="1"/>
</dbReference>
<evidence type="ECO:0000313" key="18">
    <source>
        <dbReference type="EMBL" id="KAK9887349.1"/>
    </source>
</evidence>
<evidence type="ECO:0000256" key="10">
    <source>
        <dbReference type="ARBA" id="ARBA00022723"/>
    </source>
</evidence>
<evidence type="ECO:0000256" key="12">
    <source>
        <dbReference type="ARBA" id="ARBA00022837"/>
    </source>
</evidence>
<feature type="chain" id="PRO_5043799974" description="Regucalcin" evidence="16">
    <location>
        <begin position="22"/>
        <end position="333"/>
    </location>
</feature>
<feature type="binding site" evidence="15">
    <location>
        <position position="181"/>
    </location>
    <ligand>
        <name>a divalent metal cation</name>
        <dbReference type="ChEBI" id="CHEBI:60240"/>
    </ligand>
</feature>
<evidence type="ECO:0000256" key="1">
    <source>
        <dbReference type="ARBA" id="ARBA00001589"/>
    </source>
</evidence>
<comment type="cofactor">
    <cofactor evidence="2">
        <name>Ca(2+)</name>
        <dbReference type="ChEBI" id="CHEBI:29108"/>
    </cofactor>
</comment>
<dbReference type="EMBL" id="JARQZJ010000108">
    <property type="protein sequence ID" value="KAK9887349.1"/>
    <property type="molecule type" value="Genomic_DNA"/>
</dbReference>
<dbReference type="GO" id="GO:0019853">
    <property type="term" value="P:L-ascorbic acid biosynthetic process"/>
    <property type="evidence" value="ECO:0007669"/>
    <property type="project" value="TreeGrafter"/>
</dbReference>
<feature type="binding site" evidence="15">
    <location>
        <position position="127"/>
    </location>
    <ligand>
        <name>substrate</name>
    </ligand>
</feature>
<evidence type="ECO:0000313" key="19">
    <source>
        <dbReference type="Proteomes" id="UP001431783"/>
    </source>
</evidence>
<dbReference type="GO" id="GO:0030234">
    <property type="term" value="F:enzyme regulator activity"/>
    <property type="evidence" value="ECO:0007669"/>
    <property type="project" value="InterPro"/>
</dbReference>
<organism evidence="18 19">
    <name type="scientific">Henosepilachna vigintioctopunctata</name>
    <dbReference type="NCBI Taxonomy" id="420089"/>
    <lineage>
        <taxon>Eukaryota</taxon>
        <taxon>Metazoa</taxon>
        <taxon>Ecdysozoa</taxon>
        <taxon>Arthropoda</taxon>
        <taxon>Hexapoda</taxon>
        <taxon>Insecta</taxon>
        <taxon>Pterygota</taxon>
        <taxon>Neoptera</taxon>
        <taxon>Endopterygota</taxon>
        <taxon>Coleoptera</taxon>
        <taxon>Polyphaga</taxon>
        <taxon>Cucujiformia</taxon>
        <taxon>Coccinelloidea</taxon>
        <taxon>Coccinellidae</taxon>
        <taxon>Epilachninae</taxon>
        <taxon>Epilachnini</taxon>
        <taxon>Henosepilachna</taxon>
    </lineage>
</organism>
<gene>
    <name evidence="18" type="ORF">WA026_022018</name>
</gene>
<feature type="binding site" evidence="15">
    <location>
        <position position="147"/>
    </location>
    <ligand>
        <name>substrate</name>
    </ligand>
</feature>
<comment type="subcellular location">
    <subcellularLocation>
        <location evidence="5">Cytoplasm</location>
    </subcellularLocation>
</comment>
<dbReference type="InterPro" id="IPR005511">
    <property type="entry name" value="SMP-30"/>
</dbReference>
<evidence type="ECO:0000256" key="13">
    <source>
        <dbReference type="ARBA" id="ARBA00032464"/>
    </source>
</evidence>
<evidence type="ECO:0000259" key="17">
    <source>
        <dbReference type="Pfam" id="PF08450"/>
    </source>
</evidence>
<evidence type="ECO:0000256" key="14">
    <source>
        <dbReference type="PIRSR" id="PIRSR605511-1"/>
    </source>
</evidence>
<evidence type="ECO:0000256" key="15">
    <source>
        <dbReference type="PIRSR" id="PIRSR605511-2"/>
    </source>
</evidence>
<dbReference type="FunFam" id="2.120.10.30:FF:000027">
    <property type="entry name" value="Regucalcin homologue"/>
    <property type="match status" value="1"/>
</dbReference>
<feature type="signal peptide" evidence="16">
    <location>
        <begin position="1"/>
        <end position="21"/>
    </location>
</feature>
<dbReference type="Proteomes" id="UP001431783">
    <property type="component" value="Unassembled WGS sequence"/>
</dbReference>
<comment type="cofactor">
    <cofactor evidence="15">
        <name>Zn(2+)</name>
        <dbReference type="ChEBI" id="CHEBI:29105"/>
    </cofactor>
    <text evidence="15">Binds 1 divalent metal cation per subunit.</text>
</comment>
<dbReference type="GO" id="GO:0005509">
    <property type="term" value="F:calcium ion binding"/>
    <property type="evidence" value="ECO:0007669"/>
    <property type="project" value="InterPro"/>
</dbReference>
<evidence type="ECO:0000256" key="3">
    <source>
        <dbReference type="ARBA" id="ARBA00001936"/>
    </source>
</evidence>
<evidence type="ECO:0000256" key="9">
    <source>
        <dbReference type="ARBA" id="ARBA00022490"/>
    </source>
</evidence>
<proteinExistence type="inferred from homology"/>
<comment type="similarity">
    <text evidence="6">Belongs to the SMP-30/CGR1 family.</text>
</comment>
<accession>A0AAW1V2L5</accession>
<feature type="binding site" evidence="15">
    <location>
        <position position="234"/>
    </location>
    <ligand>
        <name>a divalent metal cation</name>
        <dbReference type="ChEBI" id="CHEBI:60240"/>
    </ligand>
</feature>
<evidence type="ECO:0000256" key="7">
    <source>
        <dbReference type="ARBA" id="ARBA00013227"/>
    </source>
</evidence>
<dbReference type="InterPro" id="IPR011042">
    <property type="entry name" value="6-blade_b-propeller_TolB-like"/>
</dbReference>
<dbReference type="PANTHER" id="PTHR10907">
    <property type="entry name" value="REGUCALCIN"/>
    <property type="match status" value="1"/>
</dbReference>
<keyword evidence="12" id="KW-0106">Calcium</keyword>
<comment type="catalytic activity">
    <reaction evidence="1">
        <text>D-glucono-1,5-lactone + H2O = D-gluconate + H(+)</text>
        <dbReference type="Rhea" id="RHEA:10440"/>
        <dbReference type="ChEBI" id="CHEBI:15377"/>
        <dbReference type="ChEBI" id="CHEBI:15378"/>
        <dbReference type="ChEBI" id="CHEBI:16217"/>
        <dbReference type="ChEBI" id="CHEBI:18391"/>
        <dbReference type="EC" id="3.1.1.17"/>
    </reaction>
</comment>
<feature type="binding site" evidence="15">
    <location>
        <position position="129"/>
    </location>
    <ligand>
        <name>substrate</name>
    </ligand>
</feature>